<evidence type="ECO:0000259" key="3">
    <source>
        <dbReference type="PROSITE" id="PS50021"/>
    </source>
</evidence>
<evidence type="ECO:0000256" key="2">
    <source>
        <dbReference type="ARBA" id="ARBA00023203"/>
    </source>
</evidence>
<dbReference type="PROSITE" id="PS00019">
    <property type="entry name" value="ACTININ_1"/>
    <property type="match status" value="1"/>
</dbReference>
<proteinExistence type="predicted"/>
<dbReference type="PROSITE" id="PS50021">
    <property type="entry name" value="CH"/>
    <property type="match status" value="1"/>
</dbReference>
<dbReference type="PANTHER" id="PTHR21524:SF5">
    <property type="entry name" value="SPECTRIN REPEAT CONTAINING NUCLEAR ENVELOPE PROTEIN 2"/>
    <property type="match status" value="1"/>
</dbReference>
<keyword evidence="5" id="KW-1185">Reference proteome</keyword>
<dbReference type="InterPro" id="IPR036872">
    <property type="entry name" value="CH_dom_sf"/>
</dbReference>
<keyword evidence="1" id="KW-0677">Repeat</keyword>
<dbReference type="SUPFAM" id="SSF47576">
    <property type="entry name" value="Calponin-homology domain, CH-domain"/>
    <property type="match status" value="1"/>
</dbReference>
<reference evidence="4 5" key="1">
    <citation type="submission" date="2024-08" db="EMBL/GenBank/DDBJ databases">
        <title>Gnathostoma spinigerum genome.</title>
        <authorList>
            <person name="Gonzalez-Bertolin B."/>
            <person name="Monzon S."/>
            <person name="Zaballos A."/>
            <person name="Jimenez P."/>
            <person name="Dekumyoy P."/>
            <person name="Varona S."/>
            <person name="Cuesta I."/>
            <person name="Sumanam S."/>
            <person name="Adisakwattana P."/>
            <person name="Gasser R.B."/>
            <person name="Hernandez-Gonzalez A."/>
            <person name="Young N.D."/>
            <person name="Perteguer M.J."/>
        </authorList>
    </citation>
    <scope>NUCLEOTIDE SEQUENCE [LARGE SCALE GENOMIC DNA]</scope>
    <source>
        <strain evidence="4">AL3</strain>
        <tissue evidence="4">Liver</tissue>
    </source>
</reference>
<dbReference type="EMBL" id="JBGFUD010010021">
    <property type="protein sequence ID" value="MFH4982756.1"/>
    <property type="molecule type" value="Genomic_DNA"/>
</dbReference>
<dbReference type="PANTHER" id="PTHR21524">
    <property type="entry name" value="SPECTRIN REPEAT CONTAINING NUCLEAR ENVELOPE PROTEIN 2"/>
    <property type="match status" value="1"/>
</dbReference>
<gene>
    <name evidence="4" type="ORF">AB6A40_009465</name>
</gene>
<sequence>MFDSPQLLHSVTDAHDIAQKNTFTKWINYHLRTHSASGEIVDLFEDLKDGVYLCNLIEVLTGEALPINRVRVSKRVHHISNLTTALTALRRRGLELVNNNPSDIADGNPHIILGLVWQIILHFQIETNIELLREWGWELEGTVPSTSRSGKLPVVSRSQASVSSSTPLTFSPSKTVTPRGSRLKAQVEKVVKRWVNAHLSQYV</sequence>
<name>A0ABD6ETV7_9BILA</name>
<evidence type="ECO:0000313" key="4">
    <source>
        <dbReference type="EMBL" id="MFH4982756.1"/>
    </source>
</evidence>
<dbReference type="SMART" id="SM00033">
    <property type="entry name" value="CH"/>
    <property type="match status" value="1"/>
</dbReference>
<feature type="domain" description="Calponin-homology (CH)" evidence="3">
    <location>
        <begin position="17"/>
        <end position="124"/>
    </location>
</feature>
<dbReference type="InterPro" id="IPR001715">
    <property type="entry name" value="CH_dom"/>
</dbReference>
<accession>A0ABD6ETV7</accession>
<dbReference type="GO" id="GO:0003779">
    <property type="term" value="F:actin binding"/>
    <property type="evidence" value="ECO:0007669"/>
    <property type="project" value="UniProtKB-KW"/>
</dbReference>
<comment type="caution">
    <text evidence="4">The sequence shown here is derived from an EMBL/GenBank/DDBJ whole genome shotgun (WGS) entry which is preliminary data.</text>
</comment>
<dbReference type="Proteomes" id="UP001608902">
    <property type="component" value="Unassembled WGS sequence"/>
</dbReference>
<evidence type="ECO:0000313" key="5">
    <source>
        <dbReference type="Proteomes" id="UP001608902"/>
    </source>
</evidence>
<dbReference type="AlphaFoldDB" id="A0ABD6ETV7"/>
<dbReference type="InterPro" id="IPR001589">
    <property type="entry name" value="Actinin_actin-bd_CS"/>
</dbReference>
<protein>
    <recommendedName>
        <fullName evidence="3">Calponin-homology (CH) domain-containing protein</fullName>
    </recommendedName>
</protein>
<keyword evidence="2" id="KW-0009">Actin-binding</keyword>
<evidence type="ECO:0000256" key="1">
    <source>
        <dbReference type="ARBA" id="ARBA00022737"/>
    </source>
</evidence>
<dbReference type="Gene3D" id="1.10.418.10">
    <property type="entry name" value="Calponin-like domain"/>
    <property type="match status" value="1"/>
</dbReference>
<dbReference type="Pfam" id="PF00307">
    <property type="entry name" value="CH"/>
    <property type="match status" value="1"/>
</dbReference>
<organism evidence="4 5">
    <name type="scientific">Gnathostoma spinigerum</name>
    <dbReference type="NCBI Taxonomy" id="75299"/>
    <lineage>
        <taxon>Eukaryota</taxon>
        <taxon>Metazoa</taxon>
        <taxon>Ecdysozoa</taxon>
        <taxon>Nematoda</taxon>
        <taxon>Chromadorea</taxon>
        <taxon>Rhabditida</taxon>
        <taxon>Spirurina</taxon>
        <taxon>Gnathostomatomorpha</taxon>
        <taxon>Gnathostomatoidea</taxon>
        <taxon>Gnathostomatidae</taxon>
        <taxon>Gnathostoma</taxon>
    </lineage>
</organism>
<dbReference type="PROSITE" id="PS00020">
    <property type="entry name" value="ACTININ_2"/>
    <property type="match status" value="1"/>
</dbReference>